<gene>
    <name evidence="1" type="ORF">FOZ60_014296</name>
</gene>
<dbReference type="Proteomes" id="UP000541610">
    <property type="component" value="Unassembled WGS sequence"/>
</dbReference>
<reference evidence="1 2" key="1">
    <citation type="submission" date="2020-04" db="EMBL/GenBank/DDBJ databases">
        <title>Perkinsus olseni comparative genomics.</title>
        <authorList>
            <person name="Bogema D.R."/>
        </authorList>
    </citation>
    <scope>NUCLEOTIDE SEQUENCE [LARGE SCALE GENOMIC DNA]</scope>
    <source>
        <strain evidence="1">00978-12</strain>
    </source>
</reference>
<protein>
    <submittedName>
        <fullName evidence="1">Uncharacterized protein</fullName>
    </submittedName>
</protein>
<evidence type="ECO:0000313" key="1">
    <source>
        <dbReference type="EMBL" id="KAF4679934.1"/>
    </source>
</evidence>
<dbReference type="AlphaFoldDB" id="A0A7J6N858"/>
<comment type="caution">
    <text evidence="1">The sequence shown here is derived from an EMBL/GenBank/DDBJ whole genome shotgun (WGS) entry which is preliminary data.</text>
</comment>
<evidence type="ECO:0000313" key="2">
    <source>
        <dbReference type="Proteomes" id="UP000541610"/>
    </source>
</evidence>
<dbReference type="EMBL" id="JABANP010000668">
    <property type="protein sequence ID" value="KAF4679934.1"/>
    <property type="molecule type" value="Genomic_DNA"/>
</dbReference>
<proteinExistence type="predicted"/>
<organism evidence="1 2">
    <name type="scientific">Perkinsus olseni</name>
    <name type="common">Perkinsus atlanticus</name>
    <dbReference type="NCBI Taxonomy" id="32597"/>
    <lineage>
        <taxon>Eukaryota</taxon>
        <taxon>Sar</taxon>
        <taxon>Alveolata</taxon>
        <taxon>Perkinsozoa</taxon>
        <taxon>Perkinsea</taxon>
        <taxon>Perkinsida</taxon>
        <taxon>Perkinsidae</taxon>
        <taxon>Perkinsus</taxon>
    </lineage>
</organism>
<accession>A0A7J6N858</accession>
<sequence length="189" mass="21672">MLLMLSSWLSKLRIESSRYTESSHLIKLIPHLTQKLDHYFEYTRENEYIKASAYLNPDTRNISSDIEKNSERWVVSDEEGRKCVLRCIDKMGVRREQVDDDGGAEPEKIDQEETLGSDFVLTCAARYVTAQADQKAPLRGTVNFGQAVMILKRYTRSNRARMGATRLRGYMLCKSLPVDEDGKLVTTVK</sequence>
<name>A0A7J6N858_PEROL</name>